<feature type="region of interest" description="Disordered" evidence="1">
    <location>
        <begin position="762"/>
        <end position="797"/>
    </location>
</feature>
<feature type="region of interest" description="Disordered" evidence="1">
    <location>
        <begin position="1"/>
        <end position="33"/>
    </location>
</feature>
<feature type="compositionally biased region" description="Polar residues" evidence="1">
    <location>
        <begin position="775"/>
        <end position="786"/>
    </location>
</feature>
<proteinExistence type="predicted"/>
<feature type="region of interest" description="Disordered" evidence="1">
    <location>
        <begin position="814"/>
        <end position="863"/>
    </location>
</feature>
<name>A0A401T3T0_CHIPU</name>
<dbReference type="Proteomes" id="UP000287033">
    <property type="component" value="Unassembled WGS sequence"/>
</dbReference>
<dbReference type="AlphaFoldDB" id="A0A401T3T0"/>
<organism evidence="2 3">
    <name type="scientific">Chiloscyllium punctatum</name>
    <name type="common">Brownbanded bambooshark</name>
    <name type="synonym">Hemiscyllium punctatum</name>
    <dbReference type="NCBI Taxonomy" id="137246"/>
    <lineage>
        <taxon>Eukaryota</taxon>
        <taxon>Metazoa</taxon>
        <taxon>Chordata</taxon>
        <taxon>Craniata</taxon>
        <taxon>Vertebrata</taxon>
        <taxon>Chondrichthyes</taxon>
        <taxon>Elasmobranchii</taxon>
        <taxon>Galeomorphii</taxon>
        <taxon>Galeoidea</taxon>
        <taxon>Orectolobiformes</taxon>
        <taxon>Hemiscylliidae</taxon>
        <taxon>Chiloscyllium</taxon>
    </lineage>
</organism>
<feature type="region of interest" description="Disordered" evidence="1">
    <location>
        <begin position="634"/>
        <end position="686"/>
    </location>
</feature>
<dbReference type="OrthoDB" id="9946590at2759"/>
<feature type="compositionally biased region" description="Low complexity" evidence="1">
    <location>
        <begin position="641"/>
        <end position="653"/>
    </location>
</feature>
<feature type="compositionally biased region" description="Polar residues" evidence="1">
    <location>
        <begin position="199"/>
        <end position="212"/>
    </location>
</feature>
<keyword evidence="3" id="KW-1185">Reference proteome</keyword>
<feature type="region of interest" description="Disordered" evidence="1">
    <location>
        <begin position="192"/>
        <end position="215"/>
    </location>
</feature>
<gene>
    <name evidence="2" type="ORF">chiPu_0015830</name>
</gene>
<feature type="region of interest" description="Disordered" evidence="1">
    <location>
        <begin position="58"/>
        <end position="90"/>
    </location>
</feature>
<feature type="region of interest" description="Disordered" evidence="1">
    <location>
        <begin position="419"/>
        <end position="442"/>
    </location>
</feature>
<feature type="region of interest" description="Disordered" evidence="1">
    <location>
        <begin position="460"/>
        <end position="527"/>
    </location>
</feature>
<feature type="compositionally biased region" description="Basic and acidic residues" evidence="1">
    <location>
        <begin position="323"/>
        <end position="333"/>
    </location>
</feature>
<reference evidence="2 3" key="1">
    <citation type="journal article" date="2018" name="Nat. Ecol. Evol.">
        <title>Shark genomes provide insights into elasmobranch evolution and the origin of vertebrates.</title>
        <authorList>
            <person name="Hara Y"/>
            <person name="Yamaguchi K"/>
            <person name="Onimaru K"/>
            <person name="Kadota M"/>
            <person name="Koyanagi M"/>
            <person name="Keeley SD"/>
            <person name="Tatsumi K"/>
            <person name="Tanaka K"/>
            <person name="Motone F"/>
            <person name="Kageyama Y"/>
            <person name="Nozu R"/>
            <person name="Adachi N"/>
            <person name="Nishimura O"/>
            <person name="Nakagawa R"/>
            <person name="Tanegashima C"/>
            <person name="Kiyatake I"/>
            <person name="Matsumoto R"/>
            <person name="Murakumo K"/>
            <person name="Nishida K"/>
            <person name="Terakita A"/>
            <person name="Kuratani S"/>
            <person name="Sato K"/>
            <person name="Hyodo S Kuraku.S."/>
        </authorList>
    </citation>
    <scope>NUCLEOTIDE SEQUENCE [LARGE SCALE GENOMIC DNA]</scope>
</reference>
<feature type="region of interest" description="Disordered" evidence="1">
    <location>
        <begin position="115"/>
        <end position="137"/>
    </location>
</feature>
<evidence type="ECO:0000313" key="2">
    <source>
        <dbReference type="EMBL" id="GCC37326.1"/>
    </source>
</evidence>
<dbReference type="EMBL" id="BEZZ01000979">
    <property type="protein sequence ID" value="GCC37326.1"/>
    <property type="molecule type" value="Genomic_DNA"/>
</dbReference>
<feature type="compositionally biased region" description="Acidic residues" evidence="1">
    <location>
        <begin position="550"/>
        <end position="561"/>
    </location>
</feature>
<comment type="caution">
    <text evidence="2">The sequence shown here is derived from an EMBL/GenBank/DDBJ whole genome shotgun (WGS) entry which is preliminary data.</text>
</comment>
<evidence type="ECO:0000256" key="1">
    <source>
        <dbReference type="SAM" id="MobiDB-lite"/>
    </source>
</evidence>
<feature type="compositionally biased region" description="Acidic residues" evidence="1">
    <location>
        <begin position="590"/>
        <end position="601"/>
    </location>
</feature>
<feature type="compositionally biased region" description="Basic and acidic residues" evidence="1">
    <location>
        <begin position="836"/>
        <end position="846"/>
    </location>
</feature>
<evidence type="ECO:0000313" key="3">
    <source>
        <dbReference type="Proteomes" id="UP000287033"/>
    </source>
</evidence>
<accession>A0A401T3T0</accession>
<protein>
    <submittedName>
        <fullName evidence="2">Uncharacterized protein</fullName>
    </submittedName>
</protein>
<feature type="compositionally biased region" description="Acidic residues" evidence="1">
    <location>
        <begin position="467"/>
        <end position="478"/>
    </location>
</feature>
<sequence length="863" mass="96081">MPEFESDVTSEASALLPHHPLSHRDFTIPETPPHVREHEEIEQWEMIFQQSLFKPEVSHKGPLTKVNDDLEQLDQHPESQTPTGQRKRIPIVVVDTNFPDTWLTSGEALSGIPHPQKQLGRHENLPQSTPIPGWDSDSELKTEKKMLYLIDKDLPKTQTKRREIQDIKDLEGIGTLALSELQLEYEKKNAVKAHRPKYTKSTSSASSLNVSEIESEAEDEAGDELHFWGYQRRARKVSTPYSLTDISTFVTPMASDSETDYDENAFRMHQEHKQSLDLPQSEFFRAGSLSDVDDEFLMSLKSYKRVLATLNSKTDVNLEESNDERKVSSKSEEQTDQETEISISYHSDLDLLQQPISGETSEGESEQLGMSPLTRHHSLDWSSMNASAQSIVVQQENIEKYIPSQQSLKRKKLIQTLATLESPEEDENQDEAAGISSELPVPQRYLSRRQSVDVNALSLSPATFVNPEEDGNQDDAEESSAQTSAAQRYLSRRRSVGVNSSAAFVNPEGDGNQDAEESSAQTSAAQRYLSRRRSVDVNALRQSSAAFVNPEEDEHQDDAEESSAQTSAAQRYLSRRRSVDVNSSATFVNPEEDGSQDDAEESSALTSAAQRYFSRRPSMDVNTLKPSAAAFVNPQEDKNQSVAAESSAPSSAAQDGGKALLESDSNSQISEAGVSGKVSDTSSDQAATKVLGQAPEGEDIFEIMISSALNELEMEASDTEEQRRHLKTGDRCKKVILFPEVVVTDRKLGTLGFKMHRYVREQEKAVDKKHHKAKTGSTKGHSQQKATCRYVRKDEPSVERLDSERILNVLHMNNTVRVRGTNPEGVASNTPSKQETQPRDGAEESAQKTSSQEASKKKPTQDD</sequence>
<feature type="region of interest" description="Disordered" evidence="1">
    <location>
        <begin position="542"/>
        <end position="606"/>
    </location>
</feature>
<feature type="compositionally biased region" description="Basic and acidic residues" evidence="1">
    <location>
        <begin position="22"/>
        <end position="33"/>
    </location>
</feature>
<feature type="compositionally biased region" description="Basic and acidic residues" evidence="1">
    <location>
        <begin position="854"/>
        <end position="863"/>
    </location>
</feature>
<feature type="region of interest" description="Disordered" evidence="1">
    <location>
        <begin position="313"/>
        <end position="381"/>
    </location>
</feature>